<dbReference type="PANTHER" id="PTHR13166">
    <property type="entry name" value="PROTEIN C6ORF149"/>
    <property type="match status" value="1"/>
</dbReference>
<dbReference type="AlphaFoldDB" id="A0A6B2LWY9"/>
<dbReference type="InterPro" id="IPR008011">
    <property type="entry name" value="Complex1_LYR_dom"/>
</dbReference>
<evidence type="ECO:0000256" key="1">
    <source>
        <dbReference type="ARBA" id="ARBA00009508"/>
    </source>
</evidence>
<evidence type="ECO:0000259" key="2">
    <source>
        <dbReference type="Pfam" id="PF05347"/>
    </source>
</evidence>
<dbReference type="PANTHER" id="PTHR13166:SF7">
    <property type="entry name" value="LYR MOTIF-CONTAINING PROTEIN 4"/>
    <property type="match status" value="1"/>
</dbReference>
<proteinExistence type="inferred from homology"/>
<dbReference type="Pfam" id="PF05347">
    <property type="entry name" value="Complex1_LYR"/>
    <property type="match status" value="1"/>
</dbReference>
<protein>
    <recommendedName>
        <fullName evidence="2">Complex 1 LYR protein domain-containing protein</fullName>
    </recommendedName>
</protein>
<feature type="domain" description="Complex 1 LYR protein" evidence="2">
    <location>
        <begin position="1"/>
        <end position="49"/>
    </location>
</feature>
<name>A0A6B2LWY9_9EUKA</name>
<accession>A0A6B2LWY9</accession>
<dbReference type="InterPro" id="IPR051522">
    <property type="entry name" value="ISC_assembly_LYR"/>
</dbReference>
<dbReference type="EMBL" id="GIBP01012117">
    <property type="protein sequence ID" value="NDV41086.1"/>
    <property type="molecule type" value="Transcribed_RNA"/>
</dbReference>
<evidence type="ECO:0000313" key="3">
    <source>
        <dbReference type="EMBL" id="NDV41086.1"/>
    </source>
</evidence>
<dbReference type="InterPro" id="IPR045297">
    <property type="entry name" value="Complex1_LYR_LYRM4"/>
</dbReference>
<dbReference type="GO" id="GO:0005739">
    <property type="term" value="C:mitochondrion"/>
    <property type="evidence" value="ECO:0007669"/>
    <property type="project" value="TreeGrafter"/>
</dbReference>
<dbReference type="CDD" id="cd20264">
    <property type="entry name" value="Complex1_LYR_LYRM4"/>
    <property type="match status" value="1"/>
</dbReference>
<comment type="similarity">
    <text evidence="1">Belongs to the complex I LYR family.</text>
</comment>
<dbReference type="GO" id="GO:1990221">
    <property type="term" value="C:L-cysteine desulfurase complex"/>
    <property type="evidence" value="ECO:0007669"/>
    <property type="project" value="TreeGrafter"/>
</dbReference>
<reference evidence="3" key="1">
    <citation type="journal article" date="2020" name="J. Eukaryot. Microbiol.">
        <title>De novo Sequencing, Assembly and Annotation of the Transcriptome for the Free-Living Testate Amoeba Arcella intermedia.</title>
        <authorList>
            <person name="Ribeiro G.M."/>
            <person name="Porfirio-Sousa A.L."/>
            <person name="Maurer-Alcala X.X."/>
            <person name="Katz L.A."/>
            <person name="Lahr D.J.G."/>
        </authorList>
    </citation>
    <scope>NUCLEOTIDE SEQUENCE</scope>
</reference>
<dbReference type="GO" id="GO:0016226">
    <property type="term" value="P:iron-sulfur cluster assembly"/>
    <property type="evidence" value="ECO:0007669"/>
    <property type="project" value="InterPro"/>
</dbReference>
<sequence length="80" mass="9685">MYRQLLRGGRNFKSYEYREYVQRRVKEDFRKYKDITDVPEREKLIAKAVEMKGVVRRQSQINSMYAQDDLILHVKKSPST</sequence>
<organism evidence="3">
    <name type="scientific">Arcella intermedia</name>
    <dbReference type="NCBI Taxonomy" id="1963864"/>
    <lineage>
        <taxon>Eukaryota</taxon>
        <taxon>Amoebozoa</taxon>
        <taxon>Tubulinea</taxon>
        <taxon>Elardia</taxon>
        <taxon>Arcellinida</taxon>
        <taxon>Sphaerothecina</taxon>
        <taxon>Arcellidae</taxon>
        <taxon>Arcella</taxon>
    </lineage>
</organism>